<sequence length="229" mass="25741">MASRATVVVHFMIQCLSAESIEVVHYLSAIENLCSMQFGFKDVQMFFLSPKLNVVLNLVGLHYCISWLGVPMFNVVAFRPSISWKRLIPAKFQKGKCASDGGSWAGGLTAFAYGTSLILVHSPWQILPWQKKMKYSECFTEEPFTRCFVCRFLLLNPFVLPGLSNRRQLRTRDGFDLNCGLTVPSSAQRVSELACSDSLTETSALARPVFDSACTELQRRETAELTSYR</sequence>
<dbReference type="PANTHER" id="PTHR16008">
    <property type="entry name" value="F-BOX ONLY PROTEIN 4"/>
    <property type="match status" value="1"/>
</dbReference>
<dbReference type="OrthoDB" id="3219396at2759"/>
<dbReference type="AlphaFoldDB" id="A0A7J0GT87"/>
<comment type="caution">
    <text evidence="2">The sequence shown here is derived from an EMBL/GenBank/DDBJ whole genome shotgun (WGS) entry which is preliminary data.</text>
</comment>
<dbReference type="GO" id="GO:0031146">
    <property type="term" value="P:SCF-dependent proteasomal ubiquitin-dependent protein catabolic process"/>
    <property type="evidence" value="ECO:0007669"/>
    <property type="project" value="InterPro"/>
</dbReference>
<dbReference type="InterPro" id="IPR039588">
    <property type="entry name" value="FBXO4"/>
</dbReference>
<keyword evidence="1" id="KW-0812">Transmembrane</keyword>
<gene>
    <name evidence="2" type="ORF">Acr_24g0002370</name>
</gene>
<accession>A0A7J0GT87</accession>
<dbReference type="GO" id="GO:0000209">
    <property type="term" value="P:protein polyubiquitination"/>
    <property type="evidence" value="ECO:0007669"/>
    <property type="project" value="TreeGrafter"/>
</dbReference>
<dbReference type="EMBL" id="BJWL01000024">
    <property type="protein sequence ID" value="GFZ14047.1"/>
    <property type="molecule type" value="Genomic_DNA"/>
</dbReference>
<protein>
    <submittedName>
        <fullName evidence="2">Uncharacterized protein</fullName>
    </submittedName>
</protein>
<dbReference type="GO" id="GO:0019005">
    <property type="term" value="C:SCF ubiquitin ligase complex"/>
    <property type="evidence" value="ECO:0007669"/>
    <property type="project" value="TreeGrafter"/>
</dbReference>
<proteinExistence type="predicted"/>
<reference evidence="2 3" key="1">
    <citation type="submission" date="2019-07" db="EMBL/GenBank/DDBJ databases">
        <title>De Novo Assembly of kiwifruit Actinidia rufa.</title>
        <authorList>
            <person name="Sugita-Konishi S."/>
            <person name="Sato K."/>
            <person name="Mori E."/>
            <person name="Abe Y."/>
            <person name="Kisaki G."/>
            <person name="Hamano K."/>
            <person name="Suezawa K."/>
            <person name="Otani M."/>
            <person name="Fukuda T."/>
            <person name="Manabe T."/>
            <person name="Gomi K."/>
            <person name="Tabuchi M."/>
            <person name="Akimitsu K."/>
            <person name="Kataoka I."/>
        </authorList>
    </citation>
    <scope>NUCLEOTIDE SEQUENCE [LARGE SCALE GENOMIC DNA]</scope>
    <source>
        <strain evidence="3">cv. Fuchu</strain>
    </source>
</reference>
<name>A0A7J0GT87_9ERIC</name>
<organism evidence="2 3">
    <name type="scientific">Actinidia rufa</name>
    <dbReference type="NCBI Taxonomy" id="165716"/>
    <lineage>
        <taxon>Eukaryota</taxon>
        <taxon>Viridiplantae</taxon>
        <taxon>Streptophyta</taxon>
        <taxon>Embryophyta</taxon>
        <taxon>Tracheophyta</taxon>
        <taxon>Spermatophyta</taxon>
        <taxon>Magnoliopsida</taxon>
        <taxon>eudicotyledons</taxon>
        <taxon>Gunneridae</taxon>
        <taxon>Pentapetalae</taxon>
        <taxon>asterids</taxon>
        <taxon>Ericales</taxon>
        <taxon>Actinidiaceae</taxon>
        <taxon>Actinidia</taxon>
    </lineage>
</organism>
<evidence type="ECO:0000313" key="3">
    <source>
        <dbReference type="Proteomes" id="UP000585474"/>
    </source>
</evidence>
<keyword evidence="3" id="KW-1185">Reference proteome</keyword>
<dbReference type="Proteomes" id="UP000585474">
    <property type="component" value="Unassembled WGS sequence"/>
</dbReference>
<evidence type="ECO:0000256" key="1">
    <source>
        <dbReference type="SAM" id="Phobius"/>
    </source>
</evidence>
<dbReference type="PANTHER" id="PTHR16008:SF4">
    <property type="entry name" value="F-BOX ONLY PROTEIN 4"/>
    <property type="match status" value="1"/>
</dbReference>
<evidence type="ECO:0000313" key="2">
    <source>
        <dbReference type="EMBL" id="GFZ14047.1"/>
    </source>
</evidence>
<feature type="transmembrane region" description="Helical" evidence="1">
    <location>
        <begin position="54"/>
        <end position="78"/>
    </location>
</feature>
<keyword evidence="1" id="KW-0472">Membrane</keyword>
<keyword evidence="1" id="KW-1133">Transmembrane helix</keyword>